<dbReference type="NCBIfam" id="TIGR03071">
    <property type="entry name" value="couple_hipA"/>
    <property type="match status" value="1"/>
</dbReference>
<comment type="caution">
    <text evidence="6">The sequence shown here is derived from an EMBL/GenBank/DDBJ whole genome shotgun (WGS) entry which is preliminary data.</text>
</comment>
<dbReference type="AlphaFoldDB" id="A0A0D8BKH1"/>
<dbReference type="EMBL" id="JYFN01000004">
    <property type="protein sequence ID" value="KJE24728.1"/>
    <property type="molecule type" value="Genomic_DNA"/>
</dbReference>
<keyword evidence="2 6" id="KW-0808">Transferase</keyword>
<name>A0A0D8BKH1_9ACTN</name>
<comment type="similarity">
    <text evidence="1">Belongs to the HipA Ser/Thr kinase family.</text>
</comment>
<dbReference type="EC" id="2.7.11.1" evidence="6"/>
<dbReference type="InterPro" id="IPR052028">
    <property type="entry name" value="HipA_Ser/Thr_kinase"/>
</dbReference>
<evidence type="ECO:0000256" key="2">
    <source>
        <dbReference type="ARBA" id="ARBA00022679"/>
    </source>
</evidence>
<accession>A0A0D8BKH1</accession>
<feature type="domain" description="HipA N-terminal subdomain 1" evidence="5">
    <location>
        <begin position="30"/>
        <end position="124"/>
    </location>
</feature>
<dbReference type="Proteomes" id="UP000032545">
    <property type="component" value="Unassembled WGS sequence"/>
</dbReference>
<proteinExistence type="inferred from homology"/>
<evidence type="ECO:0000313" key="6">
    <source>
        <dbReference type="EMBL" id="KJE24728.1"/>
    </source>
</evidence>
<evidence type="ECO:0000259" key="5">
    <source>
        <dbReference type="Pfam" id="PF13657"/>
    </source>
</evidence>
<dbReference type="Pfam" id="PF13657">
    <property type="entry name" value="Couple_hipA"/>
    <property type="match status" value="1"/>
</dbReference>
<gene>
    <name evidence="6" type="ORF">FF36_00731</name>
</gene>
<evidence type="ECO:0000256" key="3">
    <source>
        <dbReference type="ARBA" id="ARBA00022777"/>
    </source>
</evidence>
<feature type="domain" description="HipA-like C-terminal" evidence="4">
    <location>
        <begin position="158"/>
        <end position="405"/>
    </location>
</feature>
<dbReference type="Pfam" id="PF07804">
    <property type="entry name" value="HipA_C"/>
    <property type="match status" value="1"/>
</dbReference>
<evidence type="ECO:0000259" key="4">
    <source>
        <dbReference type="Pfam" id="PF07804"/>
    </source>
</evidence>
<dbReference type="InterPro" id="IPR017508">
    <property type="entry name" value="HipA_N1"/>
</dbReference>
<reference evidence="7" key="1">
    <citation type="submission" date="2015-02" db="EMBL/GenBank/DDBJ databases">
        <title>Draft Genome of Frankia sp. CpI1-S.</title>
        <authorList>
            <person name="Oshone R.T."/>
            <person name="Ngom M."/>
            <person name="Ghodhbane-Gtari F."/>
            <person name="Gtari M."/>
            <person name="Morris K."/>
            <person name="Thomas K."/>
            <person name="Sen A."/>
            <person name="Tisa L.S."/>
        </authorList>
    </citation>
    <scope>NUCLEOTIDE SEQUENCE [LARGE SCALE GENOMIC DNA]</scope>
    <source>
        <strain evidence="7">CpI1-S</strain>
    </source>
</reference>
<dbReference type="GO" id="GO:0005829">
    <property type="term" value="C:cytosol"/>
    <property type="evidence" value="ECO:0007669"/>
    <property type="project" value="TreeGrafter"/>
</dbReference>
<reference evidence="6 7" key="2">
    <citation type="journal article" date="2016" name="Genome Announc.">
        <title>Permanent Draft Genome Sequences for Two Variants of Frankia sp. Strain CpI1, the First Frankia Strain Isolated from Root Nodules of Comptonia peregrina.</title>
        <authorList>
            <person name="Oshone R."/>
            <person name="Hurst S.G.IV."/>
            <person name="Abebe-Akele F."/>
            <person name="Simpson S."/>
            <person name="Morris K."/>
            <person name="Thomas W.K."/>
            <person name="Tisa L.S."/>
        </authorList>
    </citation>
    <scope>NUCLEOTIDE SEQUENCE [LARGE SCALE GENOMIC DNA]</scope>
    <source>
        <strain evidence="7">CpI1-S</strain>
    </source>
</reference>
<organism evidence="6 7">
    <name type="scientific">Frankia torreyi</name>
    <dbReference type="NCBI Taxonomy" id="1856"/>
    <lineage>
        <taxon>Bacteria</taxon>
        <taxon>Bacillati</taxon>
        <taxon>Actinomycetota</taxon>
        <taxon>Actinomycetes</taxon>
        <taxon>Frankiales</taxon>
        <taxon>Frankiaceae</taxon>
        <taxon>Frankia</taxon>
    </lineage>
</organism>
<dbReference type="GO" id="GO:0004674">
    <property type="term" value="F:protein serine/threonine kinase activity"/>
    <property type="evidence" value="ECO:0007669"/>
    <property type="project" value="UniProtKB-EC"/>
</dbReference>
<keyword evidence="7" id="KW-1185">Reference proteome</keyword>
<evidence type="ECO:0000256" key="1">
    <source>
        <dbReference type="ARBA" id="ARBA00010164"/>
    </source>
</evidence>
<dbReference type="InterPro" id="IPR012893">
    <property type="entry name" value="HipA-like_C"/>
</dbReference>
<evidence type="ECO:0000313" key="7">
    <source>
        <dbReference type="Proteomes" id="UP000032545"/>
    </source>
</evidence>
<dbReference type="Gene3D" id="1.10.1070.20">
    <property type="match status" value="1"/>
</dbReference>
<dbReference type="PANTHER" id="PTHR37419">
    <property type="entry name" value="SERINE/THREONINE-PROTEIN KINASE TOXIN HIPA"/>
    <property type="match status" value="1"/>
</dbReference>
<keyword evidence="3" id="KW-0418">Kinase</keyword>
<sequence>MAVFVPERHTPPRTINQPIPIYTTRWDSPHGRHVGVLRQRGDHTMFTFTEEYLNDESRPVLGLRFEEDLRGRYSAALRLPRWFSNLLPEGPLREWIAADRDVALDREMELLAQVGHDLPGAVQVLPMAVAAEALEWPAERLDRSIGASSEATASPWRFSLAGVALKFSMLAAGDRLTAPALGEHGDWLVKFPDQRFGEVPLNEFVMMSLAAEVGLDVPEVRLVHRDELQGLPSRMWLNSEEWAYAVRRFDRRGEGNRTAIHIEDFAQVRDKYPDAKYEGTFETVAALAYRGRDLLALQEFGRRLALNVLIGNGDAHLKNWSLIYLDERRPTLSPAYDLVSTVVYGRQGGHLDDLGLKLGGSKRFDSVRLSSFARLEARLDRRFGVTGADLRAVASEVCEKLPAAWERHRGAFARSTGLGADIGEWISRMRTALTSAR</sequence>
<dbReference type="PANTHER" id="PTHR37419:SF1">
    <property type="entry name" value="SERINE_THREONINE-PROTEIN KINASE TOXIN HIPA"/>
    <property type="match status" value="1"/>
</dbReference>
<dbReference type="PATRIC" id="fig|1502723.3.peg.3301"/>
<protein>
    <submittedName>
        <fullName evidence="6">HipA domain-containing protein</fullName>
        <ecNumber evidence="6">2.7.11.1</ecNumber>
    </submittedName>
</protein>